<feature type="non-terminal residue" evidence="4">
    <location>
        <position position="201"/>
    </location>
</feature>
<protein>
    <recommendedName>
        <fullName evidence="5">Acyl-CoA dehydrogenase/oxidase N-terminal domain-containing protein</fullName>
    </recommendedName>
</protein>
<gene>
    <name evidence="4" type="ORF">S01H1_45131</name>
</gene>
<dbReference type="PANTHER" id="PTHR43292:SF3">
    <property type="entry name" value="ACYL-COA DEHYDROGENASE FADE29"/>
    <property type="match status" value="1"/>
</dbReference>
<dbReference type="Gene3D" id="1.10.540.10">
    <property type="entry name" value="Acyl-CoA dehydrogenase/oxidase, N-terminal domain"/>
    <property type="match status" value="1"/>
</dbReference>
<dbReference type="Pfam" id="PF02770">
    <property type="entry name" value="Acyl-CoA_dh_M"/>
    <property type="match status" value="1"/>
</dbReference>
<proteinExistence type="predicted"/>
<dbReference type="EMBL" id="BARS01028818">
    <property type="protein sequence ID" value="GAF99606.1"/>
    <property type="molecule type" value="Genomic_DNA"/>
</dbReference>
<dbReference type="InterPro" id="IPR052161">
    <property type="entry name" value="Mycobact_Acyl-CoA_DH"/>
</dbReference>
<evidence type="ECO:0000259" key="2">
    <source>
        <dbReference type="Pfam" id="PF02770"/>
    </source>
</evidence>
<dbReference type="GO" id="GO:0050660">
    <property type="term" value="F:flavin adenine dinucleotide binding"/>
    <property type="evidence" value="ECO:0007669"/>
    <property type="project" value="InterPro"/>
</dbReference>
<feature type="domain" description="Acyl-CoA oxidase/dehydrogenase middle" evidence="2">
    <location>
        <begin position="121"/>
        <end position="200"/>
    </location>
</feature>
<evidence type="ECO:0000256" key="1">
    <source>
        <dbReference type="ARBA" id="ARBA00023002"/>
    </source>
</evidence>
<name>X0UK00_9ZZZZ</name>
<dbReference type="InterPro" id="IPR006091">
    <property type="entry name" value="Acyl-CoA_Oxase/DH_mid-dom"/>
</dbReference>
<dbReference type="Pfam" id="PF02771">
    <property type="entry name" value="Acyl-CoA_dh_N"/>
    <property type="match status" value="1"/>
</dbReference>
<accession>X0UK00</accession>
<dbReference type="InterPro" id="IPR046373">
    <property type="entry name" value="Acyl-CoA_Oxase/DH_mid-dom_sf"/>
</dbReference>
<reference evidence="4" key="1">
    <citation type="journal article" date="2014" name="Front. Microbiol.">
        <title>High frequency of phylogenetically diverse reductive dehalogenase-homologous genes in deep subseafloor sedimentary metagenomes.</title>
        <authorList>
            <person name="Kawai M."/>
            <person name="Futagami T."/>
            <person name="Toyoda A."/>
            <person name="Takaki Y."/>
            <person name="Nishi S."/>
            <person name="Hori S."/>
            <person name="Arai W."/>
            <person name="Tsubouchi T."/>
            <person name="Morono Y."/>
            <person name="Uchiyama I."/>
            <person name="Ito T."/>
            <person name="Fujiyama A."/>
            <person name="Inagaki F."/>
            <person name="Takami H."/>
        </authorList>
    </citation>
    <scope>NUCLEOTIDE SEQUENCE</scope>
    <source>
        <strain evidence="4">Expedition CK06-06</strain>
    </source>
</reference>
<evidence type="ECO:0000313" key="4">
    <source>
        <dbReference type="EMBL" id="GAF99606.1"/>
    </source>
</evidence>
<keyword evidence="1" id="KW-0560">Oxidoreductase</keyword>
<dbReference type="GO" id="GO:0016627">
    <property type="term" value="F:oxidoreductase activity, acting on the CH-CH group of donors"/>
    <property type="evidence" value="ECO:0007669"/>
    <property type="project" value="InterPro"/>
</dbReference>
<dbReference type="Gene3D" id="2.40.110.10">
    <property type="entry name" value="Butyryl-CoA Dehydrogenase, subunit A, domain 2"/>
    <property type="match status" value="1"/>
</dbReference>
<dbReference type="InterPro" id="IPR037069">
    <property type="entry name" value="AcylCoA_DH/ox_N_sf"/>
</dbReference>
<dbReference type="SUPFAM" id="SSF56645">
    <property type="entry name" value="Acyl-CoA dehydrogenase NM domain-like"/>
    <property type="match status" value="1"/>
</dbReference>
<sequence length="201" mass="22627">MDFGFTQEEEAFRKEIREFLRQELGPERKERTPLELFNPDFSRKLGEKGWLGVGWPKEYSGLGRPYTEQLIYGEEMLYHRAPAGAHILAQNMVGPTLIAVGSEEQKREFLPRILKGEIVFCLGYTEPNAGSDLANCQTTAVADGDDYIINGQKLFTSFAGQADYAWMTVRTDPDAPKKHRGLSMFIVDMKTPGITVGKLDT</sequence>
<dbReference type="InterPro" id="IPR009100">
    <property type="entry name" value="AcylCoA_DH/oxidase_NM_dom_sf"/>
</dbReference>
<organism evidence="4">
    <name type="scientific">marine sediment metagenome</name>
    <dbReference type="NCBI Taxonomy" id="412755"/>
    <lineage>
        <taxon>unclassified sequences</taxon>
        <taxon>metagenomes</taxon>
        <taxon>ecological metagenomes</taxon>
    </lineage>
</organism>
<feature type="domain" description="Acyl-CoA dehydrogenase/oxidase N-terminal" evidence="3">
    <location>
        <begin position="6"/>
        <end position="117"/>
    </location>
</feature>
<dbReference type="GO" id="GO:0005886">
    <property type="term" value="C:plasma membrane"/>
    <property type="evidence" value="ECO:0007669"/>
    <property type="project" value="TreeGrafter"/>
</dbReference>
<dbReference type="InterPro" id="IPR013786">
    <property type="entry name" value="AcylCoA_DH/ox_N"/>
</dbReference>
<dbReference type="AlphaFoldDB" id="X0UK00"/>
<evidence type="ECO:0000259" key="3">
    <source>
        <dbReference type="Pfam" id="PF02771"/>
    </source>
</evidence>
<evidence type="ECO:0008006" key="5">
    <source>
        <dbReference type="Google" id="ProtNLM"/>
    </source>
</evidence>
<dbReference type="PANTHER" id="PTHR43292">
    <property type="entry name" value="ACYL-COA DEHYDROGENASE"/>
    <property type="match status" value="1"/>
</dbReference>
<comment type="caution">
    <text evidence="4">The sequence shown here is derived from an EMBL/GenBank/DDBJ whole genome shotgun (WGS) entry which is preliminary data.</text>
</comment>